<name>A0ABS6SDC9_9SPHN</name>
<dbReference type="EMBL" id="JAGSPA010000002">
    <property type="protein sequence ID" value="MBV7256360.1"/>
    <property type="molecule type" value="Genomic_DNA"/>
</dbReference>
<evidence type="ECO:0000313" key="4">
    <source>
        <dbReference type="Proteomes" id="UP000722336"/>
    </source>
</evidence>
<keyword evidence="4" id="KW-1185">Reference proteome</keyword>
<proteinExistence type="predicted"/>
<keyword evidence="2" id="KW-0732">Signal</keyword>
<evidence type="ECO:0000256" key="2">
    <source>
        <dbReference type="SAM" id="SignalP"/>
    </source>
</evidence>
<protein>
    <recommendedName>
        <fullName evidence="5">TPM domain-containing protein</fullName>
    </recommendedName>
</protein>
<keyword evidence="1" id="KW-0812">Transmembrane</keyword>
<keyword evidence="1" id="KW-0472">Membrane</keyword>
<feature type="transmembrane region" description="Helical" evidence="1">
    <location>
        <begin position="165"/>
        <end position="183"/>
    </location>
</feature>
<evidence type="ECO:0008006" key="5">
    <source>
        <dbReference type="Google" id="ProtNLM"/>
    </source>
</evidence>
<evidence type="ECO:0000313" key="3">
    <source>
        <dbReference type="EMBL" id="MBV7256360.1"/>
    </source>
</evidence>
<comment type="caution">
    <text evidence="3">The sequence shown here is derived from an EMBL/GenBank/DDBJ whole genome shotgun (WGS) entry which is preliminary data.</text>
</comment>
<sequence>MSFNRVAACGILMTLLTPAAVSAQQPSVPQAVIGEDAIGADPASPERRRTASERLFFSLQNNENGSEIDRLVAGMLTELNADCAAVESYQTFAKSSAFVSMKIKCADRALYAVTVGPQGLGVISGGDGSVERMLPEQGEIRMLNGEAPVQPRVRRGPPLITKQNLAILGGVFIIGVVLTGLFWRRRAKAIAPWRGLRSEDKDRLIEESDEVWADVFEHPSGIWLARGRRGKRRLFRNQLFAYLYARHAVKLFQVR</sequence>
<keyword evidence="1" id="KW-1133">Transmembrane helix</keyword>
<feature type="chain" id="PRO_5045444253" description="TPM domain-containing protein" evidence="2">
    <location>
        <begin position="24"/>
        <end position="255"/>
    </location>
</feature>
<accession>A0ABS6SDC9</accession>
<dbReference type="RefSeq" id="WP_218444980.1">
    <property type="nucleotide sequence ID" value="NZ_JAGSPA010000002.1"/>
</dbReference>
<reference evidence="3 4" key="1">
    <citation type="submission" date="2021-04" db="EMBL/GenBank/DDBJ databases">
        <authorList>
            <person name="Pira H."/>
            <person name="Risdian C."/>
            <person name="Wink J."/>
        </authorList>
    </citation>
    <scope>NUCLEOTIDE SEQUENCE [LARGE SCALE GENOMIC DNA]</scope>
    <source>
        <strain evidence="3 4">WHA3</strain>
    </source>
</reference>
<dbReference type="Proteomes" id="UP000722336">
    <property type="component" value="Unassembled WGS sequence"/>
</dbReference>
<gene>
    <name evidence="3" type="ORF">KCG44_06120</name>
</gene>
<organism evidence="3 4">
    <name type="scientific">Pacificimonas pallii</name>
    <dbReference type="NCBI Taxonomy" id="2827236"/>
    <lineage>
        <taxon>Bacteria</taxon>
        <taxon>Pseudomonadati</taxon>
        <taxon>Pseudomonadota</taxon>
        <taxon>Alphaproteobacteria</taxon>
        <taxon>Sphingomonadales</taxon>
        <taxon>Sphingosinicellaceae</taxon>
        <taxon>Pacificimonas</taxon>
    </lineage>
</organism>
<feature type="signal peptide" evidence="2">
    <location>
        <begin position="1"/>
        <end position="23"/>
    </location>
</feature>
<evidence type="ECO:0000256" key="1">
    <source>
        <dbReference type="SAM" id="Phobius"/>
    </source>
</evidence>